<keyword evidence="8" id="KW-1185">Reference proteome</keyword>
<dbReference type="InterPro" id="IPR036259">
    <property type="entry name" value="MFS_trans_sf"/>
</dbReference>
<feature type="transmembrane region" description="Helical" evidence="6">
    <location>
        <begin position="167"/>
        <end position="185"/>
    </location>
</feature>
<feature type="transmembrane region" description="Helical" evidence="6">
    <location>
        <begin position="290"/>
        <end position="309"/>
    </location>
</feature>
<dbReference type="InterPro" id="IPR011701">
    <property type="entry name" value="MFS"/>
</dbReference>
<feature type="transmembrane region" description="Helical" evidence="6">
    <location>
        <begin position="381"/>
        <end position="402"/>
    </location>
</feature>
<feature type="transmembrane region" description="Helical" evidence="6">
    <location>
        <begin position="102"/>
        <end position="118"/>
    </location>
</feature>
<name>A0A8J3PHR9_9ACTN</name>
<evidence type="ECO:0000256" key="4">
    <source>
        <dbReference type="ARBA" id="ARBA00022989"/>
    </source>
</evidence>
<feature type="transmembrane region" description="Helical" evidence="6">
    <location>
        <begin position="12"/>
        <end position="37"/>
    </location>
</feature>
<feature type="transmembrane region" description="Helical" evidence="6">
    <location>
        <begin position="139"/>
        <end position="161"/>
    </location>
</feature>
<keyword evidence="5 6" id="KW-0472">Membrane</keyword>
<evidence type="ECO:0000256" key="1">
    <source>
        <dbReference type="ARBA" id="ARBA00004651"/>
    </source>
</evidence>
<evidence type="ECO:0000256" key="3">
    <source>
        <dbReference type="ARBA" id="ARBA00022692"/>
    </source>
</evidence>
<accession>A0A8J3PHR9</accession>
<feature type="transmembrane region" description="Helical" evidence="6">
    <location>
        <begin position="43"/>
        <end position="64"/>
    </location>
</feature>
<dbReference type="EMBL" id="BONJ01000028">
    <property type="protein sequence ID" value="GIG16698.1"/>
    <property type="molecule type" value="Genomic_DNA"/>
</dbReference>
<evidence type="ECO:0000313" key="8">
    <source>
        <dbReference type="Proteomes" id="UP000660339"/>
    </source>
</evidence>
<dbReference type="GO" id="GO:0022857">
    <property type="term" value="F:transmembrane transporter activity"/>
    <property type="evidence" value="ECO:0007669"/>
    <property type="project" value="InterPro"/>
</dbReference>
<dbReference type="AlphaFoldDB" id="A0A8J3PHR9"/>
<dbReference type="Proteomes" id="UP000660339">
    <property type="component" value="Unassembled WGS sequence"/>
</dbReference>
<organism evidence="7 8">
    <name type="scientific">Catellatospora methionotrophica</name>
    <dbReference type="NCBI Taxonomy" id="121620"/>
    <lineage>
        <taxon>Bacteria</taxon>
        <taxon>Bacillati</taxon>
        <taxon>Actinomycetota</taxon>
        <taxon>Actinomycetes</taxon>
        <taxon>Micromonosporales</taxon>
        <taxon>Micromonosporaceae</taxon>
        <taxon>Catellatospora</taxon>
    </lineage>
</organism>
<comment type="subcellular location">
    <subcellularLocation>
        <location evidence="1">Cell membrane</location>
        <topology evidence="1">Multi-pass membrane protein</topology>
    </subcellularLocation>
</comment>
<dbReference type="PANTHER" id="PTHR23513:SF6">
    <property type="entry name" value="MAJOR FACILITATOR SUPERFAMILY ASSOCIATED DOMAIN-CONTAINING PROTEIN"/>
    <property type="match status" value="1"/>
</dbReference>
<comment type="caution">
    <text evidence="7">The sequence shown here is derived from an EMBL/GenBank/DDBJ whole genome shotgun (WGS) entry which is preliminary data.</text>
</comment>
<dbReference type="RefSeq" id="WP_166379060.1">
    <property type="nucleotide sequence ID" value="NZ_BAAATT010000005.1"/>
</dbReference>
<dbReference type="Pfam" id="PF07690">
    <property type="entry name" value="MFS_1"/>
    <property type="match status" value="1"/>
</dbReference>
<keyword evidence="3 6" id="KW-0812">Transmembrane</keyword>
<evidence type="ECO:0000313" key="7">
    <source>
        <dbReference type="EMBL" id="GIG16698.1"/>
    </source>
</evidence>
<proteinExistence type="predicted"/>
<protein>
    <recommendedName>
        <fullName evidence="9">MFS transporter</fullName>
    </recommendedName>
</protein>
<dbReference type="PANTHER" id="PTHR23513">
    <property type="entry name" value="INTEGRAL MEMBRANE EFFLUX PROTEIN-RELATED"/>
    <property type="match status" value="1"/>
</dbReference>
<dbReference type="Gene3D" id="1.20.1250.20">
    <property type="entry name" value="MFS general substrate transporter like domains"/>
    <property type="match status" value="1"/>
</dbReference>
<reference evidence="7" key="1">
    <citation type="submission" date="2021-01" db="EMBL/GenBank/DDBJ databases">
        <title>Whole genome shotgun sequence of Catellatospora methionotrophica NBRC 14553.</title>
        <authorList>
            <person name="Komaki H."/>
            <person name="Tamura T."/>
        </authorList>
    </citation>
    <scope>NUCLEOTIDE SEQUENCE</scope>
    <source>
        <strain evidence="7">NBRC 14553</strain>
    </source>
</reference>
<feature type="transmembrane region" description="Helical" evidence="6">
    <location>
        <begin position="230"/>
        <end position="250"/>
    </location>
</feature>
<dbReference type="GO" id="GO:0005886">
    <property type="term" value="C:plasma membrane"/>
    <property type="evidence" value="ECO:0007669"/>
    <property type="project" value="UniProtKB-SubCell"/>
</dbReference>
<keyword evidence="2" id="KW-1003">Cell membrane</keyword>
<evidence type="ECO:0000256" key="6">
    <source>
        <dbReference type="SAM" id="Phobius"/>
    </source>
</evidence>
<evidence type="ECO:0000256" key="2">
    <source>
        <dbReference type="ARBA" id="ARBA00022475"/>
    </source>
</evidence>
<dbReference type="SUPFAM" id="SSF103473">
    <property type="entry name" value="MFS general substrate transporter"/>
    <property type="match status" value="1"/>
</dbReference>
<gene>
    <name evidence="7" type="ORF">Cme02nite_50300</name>
</gene>
<evidence type="ECO:0008006" key="9">
    <source>
        <dbReference type="Google" id="ProtNLM"/>
    </source>
</evidence>
<sequence>MSSTQAQQHSVRVYLTGFFLTNVGVGGFTLATGLALFAQTGSVGTFGLLVGVEYLLGFVGQLVGGSILDRRDVLTVALISNCLRGVAVVAGGLLYWWTEAPAALIGVFLLSAFIRPLYRAASFVMVRQVADTDKLTQVNAVRFGLLQVAQLGGLGVVSVMFALLPGGGVICAIGLFFLAGTAVHLRLRSMPNRRPAAVTNGTPAVGPAITLRQNWRELGQLLVSNPGLRVHLVLAVMPSVITSLATVLVAPVNQAMAGGSAGIAVLDGGAAIGALVTVLLVRRISAARPYLIGVACATAALALGLLAVAPSLALAGAAFCLIGAASTLGATSGDTLLQLRSASEVLGRLSIARECMTSLTAIALIPLTGPLTARWGVDSTALVFAAIAAGYLALFLTTAAVLRERFFGQRAVLPPAAASTYRMAAST</sequence>
<keyword evidence="4 6" id="KW-1133">Transmembrane helix</keyword>
<feature type="transmembrane region" description="Helical" evidence="6">
    <location>
        <begin position="76"/>
        <end position="96"/>
    </location>
</feature>
<evidence type="ECO:0000256" key="5">
    <source>
        <dbReference type="ARBA" id="ARBA00023136"/>
    </source>
</evidence>
<feature type="transmembrane region" description="Helical" evidence="6">
    <location>
        <begin position="256"/>
        <end position="281"/>
    </location>
</feature>